<feature type="compositionally biased region" description="Polar residues" evidence="1">
    <location>
        <begin position="210"/>
        <end position="223"/>
    </location>
</feature>
<feature type="compositionally biased region" description="Basic and acidic residues" evidence="1">
    <location>
        <begin position="447"/>
        <end position="457"/>
    </location>
</feature>
<dbReference type="Proteomes" id="UP000596742">
    <property type="component" value="Unassembled WGS sequence"/>
</dbReference>
<dbReference type="PANTHER" id="PTHR13621">
    <property type="entry name" value="PROLINE-RICH PROTEIN PRCC"/>
    <property type="match status" value="1"/>
</dbReference>
<dbReference type="EMBL" id="UYJE01003214">
    <property type="protein sequence ID" value="VDI17465.1"/>
    <property type="molecule type" value="Genomic_DNA"/>
</dbReference>
<feature type="compositionally biased region" description="Polar residues" evidence="1">
    <location>
        <begin position="486"/>
        <end position="503"/>
    </location>
</feature>
<feature type="region of interest" description="Disordered" evidence="1">
    <location>
        <begin position="306"/>
        <end position="339"/>
    </location>
</feature>
<gene>
    <name evidence="2" type="ORF">MGAL_10B003310</name>
</gene>
<dbReference type="InterPro" id="IPR018800">
    <property type="entry name" value="PRCC"/>
</dbReference>
<name>A0A8B6DAJ9_MYTGA</name>
<evidence type="ECO:0000313" key="3">
    <source>
        <dbReference type="Proteomes" id="UP000596742"/>
    </source>
</evidence>
<feature type="region of interest" description="Disordered" evidence="1">
    <location>
        <begin position="484"/>
        <end position="503"/>
    </location>
</feature>
<feature type="compositionally biased region" description="Basic and acidic residues" evidence="1">
    <location>
        <begin position="50"/>
        <end position="61"/>
    </location>
</feature>
<feature type="region of interest" description="Disordered" evidence="1">
    <location>
        <begin position="445"/>
        <end position="467"/>
    </location>
</feature>
<feature type="compositionally biased region" description="Polar residues" evidence="1">
    <location>
        <begin position="26"/>
        <end position="49"/>
    </location>
</feature>
<dbReference type="Pfam" id="PF10253">
    <property type="entry name" value="PRCC"/>
    <property type="match status" value="1"/>
</dbReference>
<feature type="compositionally biased region" description="Low complexity" evidence="1">
    <location>
        <begin position="193"/>
        <end position="208"/>
    </location>
</feature>
<feature type="compositionally biased region" description="Basic and acidic residues" evidence="1">
    <location>
        <begin position="92"/>
        <end position="105"/>
    </location>
</feature>
<proteinExistence type="predicted"/>
<comment type="caution">
    <text evidence="2">The sequence shown here is derived from an EMBL/GenBank/DDBJ whole genome shotgun (WGS) entry which is preliminary data.</text>
</comment>
<evidence type="ECO:0000313" key="2">
    <source>
        <dbReference type="EMBL" id="VDI17465.1"/>
    </source>
</evidence>
<dbReference type="AlphaFoldDB" id="A0A8B6DAJ9"/>
<feature type="region of interest" description="Disordered" evidence="1">
    <location>
        <begin position="1"/>
        <end position="240"/>
    </location>
</feature>
<dbReference type="OrthoDB" id="206969at2759"/>
<dbReference type="PANTHER" id="PTHR13621:SF2">
    <property type="entry name" value="PROLINE-RICH PROTEIN PRCC"/>
    <property type="match status" value="1"/>
</dbReference>
<sequence length="503" mass="55808">MSLVAYYTSSDNDSEDETDVKHHKNSTNVNETNHSVGSVGQTTTNVSLEKTTKSEDEKPQQTREIQSLIHEVDDSVNSLLKNLPAPKTVTQSDRKQDDYLEDAVKAKPSQIADAPKPPSKIRKPVKISIPTIDSDSDDEKEPRKKKQKIGPQKGKTGLTASLPPPIHSSRKESGRTLLPYVFTKKKQTDSKPVKNSTTNSEKSTTVTKPGPTSVTTKTLNIATYGSESDDSGNEDDSSNFFSLGSVEQTVKPAESLNFFSLDTQIQPIRSGVQPTMHSTLPKVNLNLPPPIKSVETKVTIETNQSDLSAQHTSLKRGVTENDSSIVESSYNQDKPSNLNSAMENAPLTFKSTMKKAYKNFPSFHTPESSYQPANYETDTVGPTICEQNAEVEGYSNVDDINVLQQDEEFLRLQGKHSRGKEPIQFVDVNADDFISTAAYQIALTEETEYRPSHKKGDGPSSQQKRKHHITYLAHQAKEREIELKNAWSQNAMSKRQTQAKYGF</sequence>
<organism evidence="2 3">
    <name type="scientific">Mytilus galloprovincialis</name>
    <name type="common">Mediterranean mussel</name>
    <dbReference type="NCBI Taxonomy" id="29158"/>
    <lineage>
        <taxon>Eukaryota</taxon>
        <taxon>Metazoa</taxon>
        <taxon>Spiralia</taxon>
        <taxon>Lophotrochozoa</taxon>
        <taxon>Mollusca</taxon>
        <taxon>Bivalvia</taxon>
        <taxon>Autobranchia</taxon>
        <taxon>Pteriomorphia</taxon>
        <taxon>Mytilida</taxon>
        <taxon>Mytiloidea</taxon>
        <taxon>Mytilidae</taxon>
        <taxon>Mytilinae</taxon>
        <taxon>Mytilus</taxon>
    </lineage>
</organism>
<evidence type="ECO:0000256" key="1">
    <source>
        <dbReference type="SAM" id="MobiDB-lite"/>
    </source>
</evidence>
<protein>
    <submittedName>
        <fullName evidence="2">Proline-rich protein PRCC</fullName>
    </submittedName>
</protein>
<dbReference type="GO" id="GO:0005634">
    <property type="term" value="C:nucleus"/>
    <property type="evidence" value="ECO:0007669"/>
    <property type="project" value="TreeGrafter"/>
</dbReference>
<accession>A0A8B6DAJ9</accession>
<keyword evidence="3" id="KW-1185">Reference proteome</keyword>
<feature type="compositionally biased region" description="Acidic residues" evidence="1">
    <location>
        <begin position="227"/>
        <end position="237"/>
    </location>
</feature>
<feature type="compositionally biased region" description="Polar residues" evidence="1">
    <location>
        <begin position="320"/>
        <end position="339"/>
    </location>
</feature>
<reference evidence="2" key="1">
    <citation type="submission" date="2018-11" db="EMBL/GenBank/DDBJ databases">
        <authorList>
            <person name="Alioto T."/>
            <person name="Alioto T."/>
        </authorList>
    </citation>
    <scope>NUCLEOTIDE SEQUENCE</scope>
</reference>